<accession>A0A8H4LQ20</accession>
<dbReference type="OrthoDB" id="5121955at2759"/>
<evidence type="ECO:0000256" key="3">
    <source>
        <dbReference type="ARBA" id="ARBA00023015"/>
    </source>
</evidence>
<dbReference type="InterPro" id="IPR052073">
    <property type="entry name" value="Amide_Lactam_Regulators"/>
</dbReference>
<proteinExistence type="predicted"/>
<dbReference type="InterPro" id="IPR036864">
    <property type="entry name" value="Zn2-C6_fun-type_DNA-bd_sf"/>
</dbReference>
<dbReference type="AlphaFoldDB" id="A0A8H4LQ20"/>
<dbReference type="InterPro" id="IPR001138">
    <property type="entry name" value="Zn2Cys6_DnaBD"/>
</dbReference>
<dbReference type="GO" id="GO:0000981">
    <property type="term" value="F:DNA-binding transcription factor activity, RNA polymerase II-specific"/>
    <property type="evidence" value="ECO:0007669"/>
    <property type="project" value="InterPro"/>
</dbReference>
<dbReference type="Gene3D" id="4.10.240.10">
    <property type="entry name" value="Zn(2)-C6 fungal-type DNA-binding domain"/>
    <property type="match status" value="1"/>
</dbReference>
<keyword evidence="5" id="KW-0804">Transcription</keyword>
<dbReference type="CDD" id="cd12148">
    <property type="entry name" value="fungal_TF_MHR"/>
    <property type="match status" value="1"/>
</dbReference>
<dbReference type="Proteomes" id="UP000554235">
    <property type="component" value="Unassembled WGS sequence"/>
</dbReference>
<evidence type="ECO:0000256" key="6">
    <source>
        <dbReference type="ARBA" id="ARBA00023242"/>
    </source>
</evidence>
<evidence type="ECO:0000256" key="1">
    <source>
        <dbReference type="ARBA" id="ARBA00022723"/>
    </source>
</evidence>
<evidence type="ECO:0000313" key="9">
    <source>
        <dbReference type="EMBL" id="KAF4472276.1"/>
    </source>
</evidence>
<evidence type="ECO:0000256" key="5">
    <source>
        <dbReference type="ARBA" id="ARBA00023163"/>
    </source>
</evidence>
<evidence type="ECO:0000313" key="10">
    <source>
        <dbReference type="Proteomes" id="UP000554235"/>
    </source>
</evidence>
<keyword evidence="4" id="KW-0238">DNA-binding</keyword>
<evidence type="ECO:0000256" key="4">
    <source>
        <dbReference type="ARBA" id="ARBA00023125"/>
    </source>
</evidence>
<keyword evidence="6" id="KW-0539">Nucleus</keyword>
<dbReference type="PANTHER" id="PTHR47171:SF3">
    <property type="entry name" value="FARA-RELATED"/>
    <property type="match status" value="1"/>
</dbReference>
<dbReference type="PANTHER" id="PTHR47171">
    <property type="entry name" value="FARA-RELATED"/>
    <property type="match status" value="1"/>
</dbReference>
<keyword evidence="1" id="KW-0479">Metal-binding</keyword>
<sequence>MSQAASLSKSCAPCRQRKIKCDAAITGVPCGSCIRKSSQDRCVLPTRKRRETHLLQKARALRSQAQLPPTSGDFLKIKDPESDGSPETALVPYSTATPSRYQTIRTFLPHLDECSERQTGVHYCNILSDLGGKKDCRDNVDHRIKACTTGCGINNKQYHHDRLPLDPVDEAFLTGKGAFELPPYHCIEVILQAWFEYVYPYAPVVNRADFLQSFRSGNYSYFLMHSILAVGSHYTPLNIIEECGFNTRLEAQECFASKAKLLHDFQHEPSLVRNIQGSIILGAVACNQQHDKDYRYWFYNAARLLAAAESPIIGKDYVEEWVEKWSGLYKRMWWTLYCRDVLLTFMGVGGIGVLIHRDCDIRPLAEDDWEDEDASSVTDKLLLPLTSRKKRAFILYCKLSLIGSRCLSAVTSNPQRDYTTVIEPLEAWRSLLQEVLHIDNQSVQHDMPYSFLMASSYRFECILLRSLRPWWEQQDATRSDWAKRRLRSAMFELDSIIGRMLTNDMLSSIPLSLATSIPILLVLHIESILDASDSEANKSISRVFIGQDMLILRRLSELPTINQVLPTFERVLARYNIAPLPYEKESLKSPQLQAEVDKSTEEDSGAWSAGSDISLWQEVPNFNDFSFGDFFTLDFLDN</sequence>
<dbReference type="InterPro" id="IPR007219">
    <property type="entry name" value="XnlR_reg_dom"/>
</dbReference>
<reference evidence="9 10" key="1">
    <citation type="submission" date="2020-01" db="EMBL/GenBank/DDBJ databases">
        <title>Identification and distribution of gene clusters putatively required for synthesis of sphingolipid metabolism inhibitors in phylogenetically diverse species of the filamentous fungus Fusarium.</title>
        <authorList>
            <person name="Kim H.-S."/>
            <person name="Busman M."/>
            <person name="Brown D.W."/>
            <person name="Divon H."/>
            <person name="Uhlig S."/>
            <person name="Proctor R.H."/>
        </authorList>
    </citation>
    <scope>NUCLEOTIDE SEQUENCE [LARGE SCALE GENOMIC DNA]</scope>
    <source>
        <strain evidence="9 10">NRRL 20459</strain>
    </source>
</reference>
<evidence type="ECO:0000256" key="2">
    <source>
        <dbReference type="ARBA" id="ARBA00022833"/>
    </source>
</evidence>
<dbReference type="GO" id="GO:0008270">
    <property type="term" value="F:zinc ion binding"/>
    <property type="evidence" value="ECO:0007669"/>
    <property type="project" value="InterPro"/>
</dbReference>
<organism evidence="9 10">
    <name type="scientific">Fusarium albosuccineum</name>
    <dbReference type="NCBI Taxonomy" id="1237068"/>
    <lineage>
        <taxon>Eukaryota</taxon>
        <taxon>Fungi</taxon>
        <taxon>Dikarya</taxon>
        <taxon>Ascomycota</taxon>
        <taxon>Pezizomycotina</taxon>
        <taxon>Sordariomycetes</taxon>
        <taxon>Hypocreomycetidae</taxon>
        <taxon>Hypocreales</taxon>
        <taxon>Nectriaceae</taxon>
        <taxon>Fusarium</taxon>
        <taxon>Fusarium decemcellulare species complex</taxon>
    </lineage>
</organism>
<dbReference type="Pfam" id="PF00172">
    <property type="entry name" value="Zn_clus"/>
    <property type="match status" value="1"/>
</dbReference>
<dbReference type="GO" id="GO:0006351">
    <property type="term" value="P:DNA-templated transcription"/>
    <property type="evidence" value="ECO:0007669"/>
    <property type="project" value="InterPro"/>
</dbReference>
<keyword evidence="3" id="KW-0805">Transcription regulation</keyword>
<comment type="caution">
    <text evidence="9">The sequence shown here is derived from an EMBL/GenBank/DDBJ whole genome shotgun (WGS) entry which is preliminary data.</text>
</comment>
<dbReference type="Pfam" id="PF04082">
    <property type="entry name" value="Fungal_trans"/>
    <property type="match status" value="1"/>
</dbReference>
<dbReference type="EMBL" id="JAADYS010000097">
    <property type="protein sequence ID" value="KAF4472276.1"/>
    <property type="molecule type" value="Genomic_DNA"/>
</dbReference>
<protein>
    <submittedName>
        <fullName evidence="9">Cutinase transcription factor 1 beta</fullName>
    </submittedName>
</protein>
<dbReference type="SMART" id="SM00066">
    <property type="entry name" value="GAL4"/>
    <property type="match status" value="1"/>
</dbReference>
<keyword evidence="2" id="KW-0862">Zinc</keyword>
<evidence type="ECO:0000256" key="7">
    <source>
        <dbReference type="SAM" id="MobiDB-lite"/>
    </source>
</evidence>
<dbReference type="SUPFAM" id="SSF57701">
    <property type="entry name" value="Zn2/Cys6 DNA-binding domain"/>
    <property type="match status" value="1"/>
</dbReference>
<dbReference type="GO" id="GO:0003677">
    <property type="term" value="F:DNA binding"/>
    <property type="evidence" value="ECO:0007669"/>
    <property type="project" value="UniProtKB-KW"/>
</dbReference>
<evidence type="ECO:0000259" key="8">
    <source>
        <dbReference type="PROSITE" id="PS50048"/>
    </source>
</evidence>
<keyword evidence="10" id="KW-1185">Reference proteome</keyword>
<feature type="region of interest" description="Disordered" evidence="7">
    <location>
        <begin position="66"/>
        <end position="92"/>
    </location>
</feature>
<dbReference type="PROSITE" id="PS00463">
    <property type="entry name" value="ZN2_CY6_FUNGAL_1"/>
    <property type="match status" value="1"/>
</dbReference>
<gene>
    <name evidence="9" type="ORF">FALBO_818</name>
</gene>
<feature type="domain" description="Zn(2)-C6 fungal-type" evidence="8">
    <location>
        <begin position="10"/>
        <end position="44"/>
    </location>
</feature>
<name>A0A8H4LQ20_9HYPO</name>
<dbReference type="CDD" id="cd00067">
    <property type="entry name" value="GAL4"/>
    <property type="match status" value="1"/>
</dbReference>
<dbReference type="PROSITE" id="PS50048">
    <property type="entry name" value="ZN2_CY6_FUNGAL_2"/>
    <property type="match status" value="1"/>
</dbReference>